<dbReference type="GO" id="GO:0003697">
    <property type="term" value="F:single-stranded DNA binding"/>
    <property type="evidence" value="ECO:0007669"/>
    <property type="project" value="TreeGrafter"/>
</dbReference>
<dbReference type="InterPro" id="IPR038765">
    <property type="entry name" value="Papain-like_cys_pep_sf"/>
</dbReference>
<feature type="domain" description="Rad4 beta-hairpin" evidence="9">
    <location>
        <begin position="220"/>
        <end position="295"/>
    </location>
</feature>
<evidence type="ECO:0000256" key="1">
    <source>
        <dbReference type="ARBA" id="ARBA00004123"/>
    </source>
</evidence>
<dbReference type="Pfam" id="PF10404">
    <property type="entry name" value="BHD_2"/>
    <property type="match status" value="1"/>
</dbReference>
<evidence type="ECO:0008006" key="11">
    <source>
        <dbReference type="Google" id="ProtNLM"/>
    </source>
</evidence>
<feature type="domain" description="Rad4 beta-hairpin" evidence="7">
    <location>
        <begin position="100"/>
        <end position="152"/>
    </location>
</feature>
<dbReference type="InterPro" id="IPR036985">
    <property type="entry name" value="Transglutaminase-like_sf"/>
</dbReference>
<sequence>MWIEVYSEKDKNWLSVHFFNKEVVEPKEIRTTLSCKITYVFAFETHDKLMDVTPRYCSLWSEVVSERVPDKSWVESLWKKYHKATQLHTQELNEFASVINSEPLPSSLSAFKKHHKYVLASQLLTYEAIYPPDTQPVDTWKSIPVFLRENVVSLYNASRWKMEGMDIKPNEQPYKELPKRLCRSKKRKIEEDNLPQETVGYYGPWQVSPYLPPPTKNGMIHRNDHGNFELFKDSMLPPDCVHLKGPYPNLPIVAKKLGIDCVPAMVGWEKTRYPCPKMDGYIVLADKVEILLDGWKDYQASELEKQNKEKEAKNKMEQKKKKPSNSKTPKKKRTGF</sequence>
<dbReference type="GO" id="GO:0006298">
    <property type="term" value="P:mismatch repair"/>
    <property type="evidence" value="ECO:0007669"/>
    <property type="project" value="TreeGrafter"/>
</dbReference>
<comment type="similarity">
    <text evidence="2">Belongs to the XPC family.</text>
</comment>
<keyword evidence="4" id="KW-0234">DNA repair</keyword>
<dbReference type="Gene3D" id="3.30.70.2460">
    <property type="entry name" value="Rad4, beta-hairpin domain BHD3"/>
    <property type="match status" value="1"/>
</dbReference>
<dbReference type="AlphaFoldDB" id="A0A6B2L8H2"/>
<dbReference type="Pfam" id="PF10403">
    <property type="entry name" value="BHD_1"/>
    <property type="match status" value="1"/>
</dbReference>
<dbReference type="Pfam" id="PF10405">
    <property type="entry name" value="BHD_3"/>
    <property type="match status" value="1"/>
</dbReference>
<dbReference type="SMART" id="SM01032">
    <property type="entry name" value="BHD_3"/>
    <property type="match status" value="1"/>
</dbReference>
<proteinExistence type="inferred from homology"/>
<name>A0A6B2L8H2_9EUKA</name>
<dbReference type="InterPro" id="IPR018328">
    <property type="entry name" value="Rad4_beta-hairpin_dom3"/>
</dbReference>
<dbReference type="InterPro" id="IPR018325">
    <property type="entry name" value="Rad4/PNGase_transGLS-fold"/>
</dbReference>
<dbReference type="Gene3D" id="2.20.20.110">
    <property type="entry name" value="Rad4, beta-hairpin domain BHD1"/>
    <property type="match status" value="1"/>
</dbReference>
<accession>A0A6B2L8H2</accession>
<keyword evidence="5" id="KW-0539">Nucleus</keyword>
<feature type="region of interest" description="Disordered" evidence="6">
    <location>
        <begin position="303"/>
        <end position="336"/>
    </location>
</feature>
<dbReference type="SMART" id="SM01030">
    <property type="entry name" value="BHD_1"/>
    <property type="match status" value="1"/>
</dbReference>
<comment type="subcellular location">
    <subcellularLocation>
        <location evidence="1">Nucleus</location>
    </subcellularLocation>
</comment>
<feature type="domain" description="Rad4 beta-hairpin" evidence="8">
    <location>
        <begin position="154"/>
        <end position="213"/>
    </location>
</feature>
<evidence type="ECO:0000259" key="9">
    <source>
        <dbReference type="SMART" id="SM01032"/>
    </source>
</evidence>
<dbReference type="PANTHER" id="PTHR12135">
    <property type="entry name" value="DNA REPAIR PROTEIN XP-C / RAD4"/>
    <property type="match status" value="1"/>
</dbReference>
<dbReference type="InterPro" id="IPR042488">
    <property type="entry name" value="Rad4_BHD3_sf"/>
</dbReference>
<dbReference type="EMBL" id="GIBP01004315">
    <property type="protein sequence ID" value="NDV33284.1"/>
    <property type="molecule type" value="Transcribed_RNA"/>
</dbReference>
<dbReference type="GO" id="GO:0000111">
    <property type="term" value="C:nucleotide-excision repair factor 2 complex"/>
    <property type="evidence" value="ECO:0007669"/>
    <property type="project" value="TreeGrafter"/>
</dbReference>
<keyword evidence="3" id="KW-0227">DNA damage</keyword>
<evidence type="ECO:0000256" key="2">
    <source>
        <dbReference type="ARBA" id="ARBA00009525"/>
    </source>
</evidence>
<reference evidence="10" key="1">
    <citation type="journal article" date="2020" name="J. Eukaryot. Microbiol.">
        <title>De novo Sequencing, Assembly and Annotation of the Transcriptome for the Free-Living Testate Amoeba Arcella intermedia.</title>
        <authorList>
            <person name="Ribeiro G.M."/>
            <person name="Porfirio-Sousa A.L."/>
            <person name="Maurer-Alcala X.X."/>
            <person name="Katz L.A."/>
            <person name="Lahr D.J.G."/>
        </authorList>
    </citation>
    <scope>NUCLEOTIDE SEQUENCE</scope>
</reference>
<evidence type="ECO:0000313" key="10">
    <source>
        <dbReference type="EMBL" id="NDV33284.1"/>
    </source>
</evidence>
<dbReference type="SUPFAM" id="SSF54001">
    <property type="entry name" value="Cysteine proteinases"/>
    <property type="match status" value="1"/>
</dbReference>
<feature type="compositionally biased region" description="Basic and acidic residues" evidence="6">
    <location>
        <begin position="303"/>
        <end position="317"/>
    </location>
</feature>
<dbReference type="GO" id="GO:0003684">
    <property type="term" value="F:damaged DNA binding"/>
    <property type="evidence" value="ECO:0007669"/>
    <property type="project" value="InterPro"/>
</dbReference>
<dbReference type="PANTHER" id="PTHR12135:SF0">
    <property type="entry name" value="DNA REPAIR PROTEIN COMPLEMENTING XP-C CELLS"/>
    <property type="match status" value="1"/>
</dbReference>
<dbReference type="SMART" id="SM01031">
    <property type="entry name" value="BHD_2"/>
    <property type="match status" value="1"/>
</dbReference>
<dbReference type="Gene3D" id="3.90.260.10">
    <property type="entry name" value="Transglutaminase-like"/>
    <property type="match status" value="1"/>
</dbReference>
<evidence type="ECO:0000256" key="6">
    <source>
        <dbReference type="SAM" id="MobiDB-lite"/>
    </source>
</evidence>
<evidence type="ECO:0000256" key="5">
    <source>
        <dbReference type="ARBA" id="ARBA00023242"/>
    </source>
</evidence>
<dbReference type="GO" id="GO:0006289">
    <property type="term" value="P:nucleotide-excision repair"/>
    <property type="evidence" value="ECO:0007669"/>
    <property type="project" value="InterPro"/>
</dbReference>
<dbReference type="InterPro" id="IPR004583">
    <property type="entry name" value="DNA_repair_Rad4"/>
</dbReference>
<dbReference type="InterPro" id="IPR018326">
    <property type="entry name" value="Rad4_beta-hairpin_dom1"/>
</dbReference>
<evidence type="ECO:0000259" key="8">
    <source>
        <dbReference type="SMART" id="SM01031"/>
    </source>
</evidence>
<dbReference type="Pfam" id="PF03835">
    <property type="entry name" value="Rad4"/>
    <property type="match status" value="1"/>
</dbReference>
<dbReference type="GO" id="GO:0071942">
    <property type="term" value="C:XPC complex"/>
    <property type="evidence" value="ECO:0007669"/>
    <property type="project" value="TreeGrafter"/>
</dbReference>
<evidence type="ECO:0000256" key="4">
    <source>
        <dbReference type="ARBA" id="ARBA00023204"/>
    </source>
</evidence>
<evidence type="ECO:0000259" key="7">
    <source>
        <dbReference type="SMART" id="SM01030"/>
    </source>
</evidence>
<dbReference type="InterPro" id="IPR018327">
    <property type="entry name" value="BHD_2"/>
</dbReference>
<protein>
    <recommendedName>
        <fullName evidence="11">Rad4 beta-hairpin domain-containing protein</fullName>
    </recommendedName>
</protein>
<evidence type="ECO:0000256" key="3">
    <source>
        <dbReference type="ARBA" id="ARBA00022763"/>
    </source>
</evidence>
<feature type="compositionally biased region" description="Basic residues" evidence="6">
    <location>
        <begin position="318"/>
        <end position="336"/>
    </location>
</feature>
<organism evidence="10">
    <name type="scientific">Arcella intermedia</name>
    <dbReference type="NCBI Taxonomy" id="1963864"/>
    <lineage>
        <taxon>Eukaryota</taxon>
        <taxon>Amoebozoa</taxon>
        <taxon>Tubulinea</taxon>
        <taxon>Elardia</taxon>
        <taxon>Arcellinida</taxon>
        <taxon>Sphaerothecina</taxon>
        <taxon>Arcellidae</taxon>
        <taxon>Arcella</taxon>
    </lineage>
</organism>
<dbReference type="GO" id="GO:0005737">
    <property type="term" value="C:cytoplasm"/>
    <property type="evidence" value="ECO:0007669"/>
    <property type="project" value="TreeGrafter"/>
</dbReference>